<dbReference type="PANTHER" id="PTHR47926:SF470">
    <property type="entry name" value="DYW DOMAIN-CONTAINING PROTEIN"/>
    <property type="match status" value="1"/>
</dbReference>
<dbReference type="PANTHER" id="PTHR47926">
    <property type="entry name" value="PENTATRICOPEPTIDE REPEAT-CONTAINING PROTEIN"/>
    <property type="match status" value="1"/>
</dbReference>
<proteinExistence type="predicted"/>
<dbReference type="InterPro" id="IPR011990">
    <property type="entry name" value="TPR-like_helical_dom_sf"/>
</dbReference>
<organism evidence="1">
    <name type="scientific">Aegilops tauschii</name>
    <name type="common">Tausch's goatgrass</name>
    <name type="synonym">Aegilops squarrosa</name>
    <dbReference type="NCBI Taxonomy" id="37682"/>
    <lineage>
        <taxon>Eukaryota</taxon>
        <taxon>Viridiplantae</taxon>
        <taxon>Streptophyta</taxon>
        <taxon>Embryophyta</taxon>
        <taxon>Tracheophyta</taxon>
        <taxon>Spermatophyta</taxon>
        <taxon>Magnoliopsida</taxon>
        <taxon>Liliopsida</taxon>
        <taxon>Poales</taxon>
        <taxon>Poaceae</taxon>
        <taxon>BOP clade</taxon>
        <taxon>Pooideae</taxon>
        <taxon>Triticodae</taxon>
        <taxon>Triticeae</taxon>
        <taxon>Triticinae</taxon>
        <taxon>Aegilops</taxon>
    </lineage>
</organism>
<dbReference type="Gene3D" id="1.25.40.10">
    <property type="entry name" value="Tetratricopeptide repeat domain"/>
    <property type="match status" value="1"/>
</dbReference>
<protein>
    <recommendedName>
        <fullName evidence="2">Pentatricopeptide repeat-containing protein</fullName>
    </recommendedName>
</protein>
<dbReference type="EnsemblPlants" id="EMT18560">
    <property type="protein sequence ID" value="EMT18560"/>
    <property type="gene ID" value="F775_04364"/>
</dbReference>
<dbReference type="GO" id="GO:0009451">
    <property type="term" value="P:RNA modification"/>
    <property type="evidence" value="ECO:0007669"/>
    <property type="project" value="InterPro"/>
</dbReference>
<dbReference type="AlphaFoldDB" id="R7WE69"/>
<reference evidence="1" key="1">
    <citation type="submission" date="2015-06" db="UniProtKB">
        <authorList>
            <consortium name="EnsemblPlants"/>
        </authorList>
    </citation>
    <scope>IDENTIFICATION</scope>
</reference>
<evidence type="ECO:0000313" key="1">
    <source>
        <dbReference type="EnsemblPlants" id="EMT18560"/>
    </source>
</evidence>
<evidence type="ECO:0008006" key="2">
    <source>
        <dbReference type="Google" id="ProtNLM"/>
    </source>
</evidence>
<accession>R7WE69</accession>
<sequence>MQISLLASYAKRGALEGDVRAALALFDGAEQPDVILWYTVIDAHARACRLDNAVVLFRWMASVLKTFDLTTMVVMLSGAPHAGELVLGMALHGAAVKRRLDTDMNLQNALVDMYAMWITREGMEIHVYIIREVLLHEESVIYGCVDQR</sequence>
<dbReference type="InterPro" id="IPR046960">
    <property type="entry name" value="PPR_At4g14850-like_plant"/>
</dbReference>
<name>R7WE69_AEGTA</name>
<dbReference type="GO" id="GO:0003723">
    <property type="term" value="F:RNA binding"/>
    <property type="evidence" value="ECO:0007669"/>
    <property type="project" value="InterPro"/>
</dbReference>